<dbReference type="Gene3D" id="1.10.10.10">
    <property type="entry name" value="Winged helix-like DNA-binding domain superfamily/Winged helix DNA-binding domain"/>
    <property type="match status" value="1"/>
</dbReference>
<evidence type="ECO:0000256" key="1">
    <source>
        <dbReference type="ARBA" id="ARBA00009437"/>
    </source>
</evidence>
<dbReference type="Gene3D" id="3.40.190.10">
    <property type="entry name" value="Periplasmic binding protein-like II"/>
    <property type="match status" value="2"/>
</dbReference>
<dbReference type="SUPFAM" id="SSF53850">
    <property type="entry name" value="Periplasmic binding protein-like II"/>
    <property type="match status" value="1"/>
</dbReference>
<dbReference type="PANTHER" id="PTHR30126">
    <property type="entry name" value="HTH-TYPE TRANSCRIPTIONAL REGULATOR"/>
    <property type="match status" value="1"/>
</dbReference>
<accession>A3K6X7</accession>
<dbReference type="FunFam" id="1.10.10.10:FF:000001">
    <property type="entry name" value="LysR family transcriptional regulator"/>
    <property type="match status" value="1"/>
</dbReference>
<keyword evidence="2" id="KW-0805">Transcription regulation</keyword>
<evidence type="ECO:0000313" key="7">
    <source>
        <dbReference type="Proteomes" id="UP000005713"/>
    </source>
</evidence>
<organism evidence="6 7">
    <name type="scientific">Sagittula stellata (strain ATCC 700073 / DSM 11524 / E-37)</name>
    <dbReference type="NCBI Taxonomy" id="388399"/>
    <lineage>
        <taxon>Bacteria</taxon>
        <taxon>Pseudomonadati</taxon>
        <taxon>Pseudomonadota</taxon>
        <taxon>Alphaproteobacteria</taxon>
        <taxon>Rhodobacterales</taxon>
        <taxon>Roseobacteraceae</taxon>
        <taxon>Sagittula</taxon>
    </lineage>
</organism>
<proteinExistence type="inferred from homology"/>
<dbReference type="InterPro" id="IPR005119">
    <property type="entry name" value="LysR_subst-bd"/>
</dbReference>
<dbReference type="GO" id="GO:0003700">
    <property type="term" value="F:DNA-binding transcription factor activity"/>
    <property type="evidence" value="ECO:0007669"/>
    <property type="project" value="InterPro"/>
</dbReference>
<gene>
    <name evidence="6" type="ORF">SSE37_12941</name>
</gene>
<dbReference type="EMBL" id="AAYA01000011">
    <property type="protein sequence ID" value="EBA07104.1"/>
    <property type="molecule type" value="Genomic_DNA"/>
</dbReference>
<keyword evidence="3" id="KW-0238">DNA-binding</keyword>
<protein>
    <submittedName>
        <fullName evidence="6">Transcriptional regulator, LysR family protein</fullName>
    </submittedName>
</protein>
<evidence type="ECO:0000259" key="5">
    <source>
        <dbReference type="PROSITE" id="PS50931"/>
    </source>
</evidence>
<dbReference type="AlphaFoldDB" id="A3K6X7"/>
<dbReference type="InterPro" id="IPR036390">
    <property type="entry name" value="WH_DNA-bd_sf"/>
</dbReference>
<dbReference type="Proteomes" id="UP000005713">
    <property type="component" value="Unassembled WGS sequence"/>
</dbReference>
<dbReference type="Pfam" id="PF00126">
    <property type="entry name" value="HTH_1"/>
    <property type="match status" value="1"/>
</dbReference>
<dbReference type="SUPFAM" id="SSF46785">
    <property type="entry name" value="Winged helix' DNA-binding domain"/>
    <property type="match status" value="1"/>
</dbReference>
<reference evidence="6 7" key="1">
    <citation type="submission" date="2006-06" db="EMBL/GenBank/DDBJ databases">
        <authorList>
            <person name="Moran M.A."/>
            <person name="Ferriera S."/>
            <person name="Johnson J."/>
            <person name="Kravitz S."/>
            <person name="Beeson K."/>
            <person name="Sutton G."/>
            <person name="Rogers Y.-H."/>
            <person name="Friedman R."/>
            <person name="Frazier M."/>
            <person name="Venter J.C."/>
        </authorList>
    </citation>
    <scope>NUCLEOTIDE SEQUENCE [LARGE SCALE GENOMIC DNA]</scope>
    <source>
        <strain evidence="6 7">E-37</strain>
    </source>
</reference>
<evidence type="ECO:0000256" key="4">
    <source>
        <dbReference type="ARBA" id="ARBA00023163"/>
    </source>
</evidence>
<feature type="domain" description="HTH lysR-type" evidence="5">
    <location>
        <begin position="18"/>
        <end position="75"/>
    </location>
</feature>
<comment type="caution">
    <text evidence="6">The sequence shown here is derived from an EMBL/GenBank/DDBJ whole genome shotgun (WGS) entry which is preliminary data.</text>
</comment>
<evidence type="ECO:0000313" key="6">
    <source>
        <dbReference type="EMBL" id="EBA07104.1"/>
    </source>
</evidence>
<evidence type="ECO:0000256" key="3">
    <source>
        <dbReference type="ARBA" id="ARBA00023125"/>
    </source>
</evidence>
<dbReference type="PANTHER" id="PTHR30126:SF98">
    <property type="entry name" value="HTH-TYPE TRANSCRIPTIONAL ACTIVATOR BAUR"/>
    <property type="match status" value="1"/>
</dbReference>
<dbReference type="PRINTS" id="PR00039">
    <property type="entry name" value="HTHLYSR"/>
</dbReference>
<name>A3K6X7_SAGS3</name>
<comment type="similarity">
    <text evidence="1">Belongs to the LysR transcriptional regulatory family.</text>
</comment>
<dbReference type="GO" id="GO:0000976">
    <property type="term" value="F:transcription cis-regulatory region binding"/>
    <property type="evidence" value="ECO:0007669"/>
    <property type="project" value="TreeGrafter"/>
</dbReference>
<dbReference type="PROSITE" id="PS50931">
    <property type="entry name" value="HTH_LYSR"/>
    <property type="match status" value="1"/>
</dbReference>
<sequence>MFFEYVHVQEKPMLTKGVSLRGLEVFEALAESGSVARTAELTGLSQPAVSQQMRNLETALGVELVDHGRRPMMLTPAGRAFLSRAKAVLRELRLAQSELTVMDLAHLAVLNLGVIDDFDNDLTPRLVTMLAESMTRCRFKLITAPSHEISEEIRARRLHLAIAASSGEVMPGVVEYPLVRDPYIFVCARGAAQAAGGIEALMREAPLLRYDREQVVGRQIEAHLARQKLSFPERFEIGAHLSLMTLVSRGVGWALTTSLQYMRAGRMHDRMEVHPLPFSPFARTISLYAGSDWTDQVPRDVARTMRMLVSDMVIGPAWAKLPWLEGDLKILDG</sequence>
<dbReference type="InterPro" id="IPR036388">
    <property type="entry name" value="WH-like_DNA-bd_sf"/>
</dbReference>
<dbReference type="Pfam" id="PF03466">
    <property type="entry name" value="LysR_substrate"/>
    <property type="match status" value="1"/>
</dbReference>
<keyword evidence="4" id="KW-0804">Transcription</keyword>
<evidence type="ECO:0000256" key="2">
    <source>
        <dbReference type="ARBA" id="ARBA00023015"/>
    </source>
</evidence>
<dbReference type="eggNOG" id="COG0583">
    <property type="taxonomic scope" value="Bacteria"/>
</dbReference>
<keyword evidence="7" id="KW-1185">Reference proteome</keyword>
<dbReference type="InterPro" id="IPR000847">
    <property type="entry name" value="LysR_HTH_N"/>
</dbReference>